<proteinExistence type="predicted"/>
<feature type="region of interest" description="Disordered" evidence="1">
    <location>
        <begin position="57"/>
        <end position="138"/>
    </location>
</feature>
<dbReference type="EMBL" id="AMGX01000007">
    <property type="protein sequence ID" value="EXJ71255.1"/>
    <property type="molecule type" value="Genomic_DNA"/>
</dbReference>
<evidence type="ECO:0000313" key="3">
    <source>
        <dbReference type="Proteomes" id="UP000019471"/>
    </source>
</evidence>
<dbReference type="Proteomes" id="UP000019471">
    <property type="component" value="Unassembled WGS sequence"/>
</dbReference>
<evidence type="ECO:0000256" key="1">
    <source>
        <dbReference type="SAM" id="MobiDB-lite"/>
    </source>
</evidence>
<organism evidence="2 3">
    <name type="scientific">Cladophialophora psammophila CBS 110553</name>
    <dbReference type="NCBI Taxonomy" id="1182543"/>
    <lineage>
        <taxon>Eukaryota</taxon>
        <taxon>Fungi</taxon>
        <taxon>Dikarya</taxon>
        <taxon>Ascomycota</taxon>
        <taxon>Pezizomycotina</taxon>
        <taxon>Eurotiomycetes</taxon>
        <taxon>Chaetothyriomycetidae</taxon>
        <taxon>Chaetothyriales</taxon>
        <taxon>Herpotrichiellaceae</taxon>
        <taxon>Cladophialophora</taxon>
    </lineage>
</organism>
<gene>
    <name evidence="2" type="ORF">A1O5_05061</name>
</gene>
<evidence type="ECO:0000313" key="2">
    <source>
        <dbReference type="EMBL" id="EXJ71255.1"/>
    </source>
</evidence>
<accession>W9X1P5</accession>
<comment type="caution">
    <text evidence="2">The sequence shown here is derived from an EMBL/GenBank/DDBJ whole genome shotgun (WGS) entry which is preliminary data.</text>
</comment>
<protein>
    <submittedName>
        <fullName evidence="2">Uncharacterized protein</fullName>
    </submittedName>
</protein>
<dbReference type="GeneID" id="19189781"/>
<dbReference type="AlphaFoldDB" id="W9X1P5"/>
<feature type="compositionally biased region" description="Polar residues" evidence="1">
    <location>
        <begin position="127"/>
        <end position="138"/>
    </location>
</feature>
<sequence length="298" mass="33499">MTAPKAFLFVDSFPARTDIRDKELLRAEALSHAAKASHRTDRQVDSTDFARRKKAFNVQISKKPPLQQQEQQEAVPTPWTKDPEGGENEPSPHPSRKGGGRSDAVQRWRLQSEKPLRQHSVRGTGKGSSPSKWSNTHCPASMEMTIPMHKGNSDPFNSTSIPFAAFDLSLVRDDRRCLVDIVWPAEICMRKNHLALLDRLWTVMPSILDSPAVVHAVISHAHYSKAMRYLTSGRRDQNALILAEHHKLRAVRNLQHLLEAYRQLGGLDLLNRSEVLHSSPPVVSYLEILALLRSISPA</sequence>
<dbReference type="OrthoDB" id="4161174at2759"/>
<reference evidence="2 3" key="1">
    <citation type="submission" date="2013-03" db="EMBL/GenBank/DDBJ databases">
        <title>The Genome Sequence of Cladophialophora psammophila CBS 110553.</title>
        <authorList>
            <consortium name="The Broad Institute Genomics Platform"/>
            <person name="Cuomo C."/>
            <person name="de Hoog S."/>
            <person name="Gorbushina A."/>
            <person name="Walker B."/>
            <person name="Young S.K."/>
            <person name="Zeng Q."/>
            <person name="Gargeya S."/>
            <person name="Fitzgerald M."/>
            <person name="Haas B."/>
            <person name="Abouelleil A."/>
            <person name="Allen A.W."/>
            <person name="Alvarado L."/>
            <person name="Arachchi H.M."/>
            <person name="Berlin A.M."/>
            <person name="Chapman S.B."/>
            <person name="Gainer-Dewar J."/>
            <person name="Goldberg J."/>
            <person name="Griggs A."/>
            <person name="Gujja S."/>
            <person name="Hansen M."/>
            <person name="Howarth C."/>
            <person name="Imamovic A."/>
            <person name="Ireland A."/>
            <person name="Larimer J."/>
            <person name="McCowan C."/>
            <person name="Murphy C."/>
            <person name="Pearson M."/>
            <person name="Poon T.W."/>
            <person name="Priest M."/>
            <person name="Roberts A."/>
            <person name="Saif S."/>
            <person name="Shea T."/>
            <person name="Sisk P."/>
            <person name="Sykes S."/>
            <person name="Wortman J."/>
            <person name="Nusbaum C."/>
            <person name="Birren B."/>
        </authorList>
    </citation>
    <scope>NUCLEOTIDE SEQUENCE [LARGE SCALE GENOMIC DNA]</scope>
    <source>
        <strain evidence="2 3">CBS 110553</strain>
    </source>
</reference>
<feature type="compositionally biased region" description="Basic and acidic residues" evidence="1">
    <location>
        <begin position="104"/>
        <end position="116"/>
    </location>
</feature>
<keyword evidence="3" id="KW-1185">Reference proteome</keyword>
<dbReference type="HOGENOM" id="CLU_933852_0_0_1"/>
<dbReference type="RefSeq" id="XP_007743854.1">
    <property type="nucleotide sequence ID" value="XM_007745664.1"/>
</dbReference>
<name>W9X1P5_9EURO</name>